<feature type="compositionally biased region" description="Low complexity" evidence="4">
    <location>
        <begin position="142"/>
        <end position="162"/>
    </location>
</feature>
<keyword evidence="1" id="KW-0479">Metal-binding</keyword>
<dbReference type="AlphaFoldDB" id="A0A9N8KZM7"/>
<proteinExistence type="predicted"/>
<name>A0A9N8KZM7_CHRIL</name>
<feature type="domain" description="FYVE zinc finger" evidence="5">
    <location>
        <begin position="173"/>
        <end position="200"/>
    </location>
</feature>
<dbReference type="SUPFAM" id="SSF57903">
    <property type="entry name" value="FYVE/PHD zinc finger"/>
    <property type="match status" value="1"/>
</dbReference>
<protein>
    <recommendedName>
        <fullName evidence="5">FYVE zinc finger domain-containing protein</fullName>
    </recommendedName>
</protein>
<feature type="region of interest" description="Disordered" evidence="4">
    <location>
        <begin position="122"/>
        <end position="163"/>
    </location>
</feature>
<evidence type="ECO:0000256" key="4">
    <source>
        <dbReference type="SAM" id="MobiDB-lite"/>
    </source>
</evidence>
<dbReference type="Proteomes" id="UP001154114">
    <property type="component" value="Chromosome 21"/>
</dbReference>
<feature type="compositionally biased region" description="Basic and acidic residues" evidence="4">
    <location>
        <begin position="257"/>
        <end position="270"/>
    </location>
</feature>
<dbReference type="Pfam" id="PF01363">
    <property type="entry name" value="FYVE"/>
    <property type="match status" value="1"/>
</dbReference>
<evidence type="ECO:0000313" key="7">
    <source>
        <dbReference type="Proteomes" id="UP001154114"/>
    </source>
</evidence>
<evidence type="ECO:0000256" key="3">
    <source>
        <dbReference type="ARBA" id="ARBA00022833"/>
    </source>
</evidence>
<feature type="region of interest" description="Disordered" evidence="4">
    <location>
        <begin position="237"/>
        <end position="301"/>
    </location>
</feature>
<evidence type="ECO:0000313" key="6">
    <source>
        <dbReference type="EMBL" id="CAD0204540.1"/>
    </source>
</evidence>
<dbReference type="OrthoDB" id="10018316at2759"/>
<dbReference type="EMBL" id="LR824024">
    <property type="protein sequence ID" value="CAD0204540.1"/>
    <property type="molecule type" value="Genomic_DNA"/>
</dbReference>
<accession>A0A9N8KZM7</accession>
<keyword evidence="3" id="KW-0862">Zinc</keyword>
<keyword evidence="2" id="KW-0863">Zinc-finger</keyword>
<dbReference type="InterPro" id="IPR011011">
    <property type="entry name" value="Znf_FYVE_PHD"/>
</dbReference>
<feature type="compositionally biased region" description="Pro residues" evidence="4">
    <location>
        <begin position="132"/>
        <end position="141"/>
    </location>
</feature>
<reference evidence="6" key="1">
    <citation type="submission" date="2021-12" db="EMBL/GenBank/DDBJ databases">
        <authorList>
            <person name="King R."/>
        </authorList>
    </citation>
    <scope>NUCLEOTIDE SEQUENCE</scope>
</reference>
<dbReference type="InterPro" id="IPR000306">
    <property type="entry name" value="Znf_FYVE"/>
</dbReference>
<organism evidence="6 7">
    <name type="scientific">Chrysodeixis includens</name>
    <name type="common">Soybean looper</name>
    <name type="synonym">Pseudoplusia includens</name>
    <dbReference type="NCBI Taxonomy" id="689277"/>
    <lineage>
        <taxon>Eukaryota</taxon>
        <taxon>Metazoa</taxon>
        <taxon>Ecdysozoa</taxon>
        <taxon>Arthropoda</taxon>
        <taxon>Hexapoda</taxon>
        <taxon>Insecta</taxon>
        <taxon>Pterygota</taxon>
        <taxon>Neoptera</taxon>
        <taxon>Endopterygota</taxon>
        <taxon>Lepidoptera</taxon>
        <taxon>Glossata</taxon>
        <taxon>Ditrysia</taxon>
        <taxon>Noctuoidea</taxon>
        <taxon>Noctuidae</taxon>
        <taxon>Plusiinae</taxon>
        <taxon>Chrysodeixis</taxon>
    </lineage>
</organism>
<dbReference type="InterPro" id="IPR013083">
    <property type="entry name" value="Znf_RING/FYVE/PHD"/>
</dbReference>
<keyword evidence="7" id="KW-1185">Reference proteome</keyword>
<evidence type="ECO:0000259" key="5">
    <source>
        <dbReference type="Pfam" id="PF01363"/>
    </source>
</evidence>
<evidence type="ECO:0000256" key="2">
    <source>
        <dbReference type="ARBA" id="ARBA00022771"/>
    </source>
</evidence>
<dbReference type="GO" id="GO:0008270">
    <property type="term" value="F:zinc ion binding"/>
    <property type="evidence" value="ECO:0007669"/>
    <property type="project" value="UniProtKB-KW"/>
</dbReference>
<evidence type="ECO:0000256" key="1">
    <source>
        <dbReference type="ARBA" id="ARBA00022723"/>
    </source>
</evidence>
<gene>
    <name evidence="6" type="ORF">CINC_LOCUS6848</name>
</gene>
<sequence>MSSESEGEAGACGRRAGAASQLTLCPAPPRRACCHCDTRASATSGIETSGESGGSSEACWCGVCGGALAGTRVRCVCGAGHARADPLDGLPPALDPLQARLHQIILYQKKVVEELSGQLRSAREALRQSTTPAPPVAPPAAPAQKAAPARGSGSSSGSASEVEVGEEARGVVWLPDSAAPRCQYCRNHFWLARRRHHCRTGKKLHKGTVWWHFLRVVLGDELVGRLRHDACVPAVPSAAVTRPRPPEPGRASPSASDRTRADTSAHERGRASTSAPERSRANPSAPEPARPRPRPAGGPPPTLCECENCLDRPPLPCRLIYYLG</sequence>
<dbReference type="Gene3D" id="3.30.40.10">
    <property type="entry name" value="Zinc/RING finger domain, C3HC4 (zinc finger)"/>
    <property type="match status" value="1"/>
</dbReference>